<feature type="transmembrane region" description="Helical" evidence="1">
    <location>
        <begin position="190"/>
        <end position="215"/>
    </location>
</feature>
<organism evidence="2 3">
    <name type="scientific">Bradyrhizobium japonicum</name>
    <dbReference type="NCBI Taxonomy" id="375"/>
    <lineage>
        <taxon>Bacteria</taxon>
        <taxon>Pseudomonadati</taxon>
        <taxon>Pseudomonadota</taxon>
        <taxon>Alphaproteobacteria</taxon>
        <taxon>Hyphomicrobiales</taxon>
        <taxon>Nitrobacteraceae</taxon>
        <taxon>Bradyrhizobium</taxon>
    </lineage>
</organism>
<feature type="transmembrane region" description="Helical" evidence="1">
    <location>
        <begin position="292"/>
        <end position="309"/>
    </location>
</feature>
<proteinExistence type="predicted"/>
<dbReference type="EMBL" id="JRPN01000010">
    <property type="protein sequence ID" value="KGT79560.1"/>
    <property type="molecule type" value="Genomic_DNA"/>
</dbReference>
<comment type="caution">
    <text evidence="2">The sequence shown here is derived from an EMBL/GenBank/DDBJ whole genome shotgun (WGS) entry which is preliminary data.</text>
</comment>
<dbReference type="AlphaFoldDB" id="A0A0A3XYV7"/>
<gene>
    <name evidence="2" type="ORF">MA20_11880</name>
</gene>
<name>A0A0A3XYV7_BRAJP</name>
<protein>
    <recommendedName>
        <fullName evidence="4">EamA family transporter</fullName>
    </recommendedName>
</protein>
<feature type="transmembrane region" description="Helical" evidence="1">
    <location>
        <begin position="227"/>
        <end position="251"/>
    </location>
</feature>
<feature type="transmembrane region" description="Helical" evidence="1">
    <location>
        <begin position="70"/>
        <end position="89"/>
    </location>
</feature>
<keyword evidence="1" id="KW-1133">Transmembrane helix</keyword>
<evidence type="ECO:0000256" key="1">
    <source>
        <dbReference type="SAM" id="Phobius"/>
    </source>
</evidence>
<feature type="transmembrane region" description="Helical" evidence="1">
    <location>
        <begin position="128"/>
        <end position="147"/>
    </location>
</feature>
<dbReference type="Proteomes" id="UP000030377">
    <property type="component" value="Unassembled WGS sequence"/>
</dbReference>
<evidence type="ECO:0000313" key="2">
    <source>
        <dbReference type="EMBL" id="KGT79560.1"/>
    </source>
</evidence>
<sequence>MKEASLQIIAIASGLAAGALWALAFIAPALVSPFDGTKLTLLRYAVFGISSGVVLALLPRERWWPLAKAYWPSLLVLALAGNTLYYLLLSEALQLAGTLLPTMIIGTLPVVIPAIAGVQTGLFSARRLFWPGLLILSGLGLHISPVGEVAAKDGTIPQTSVGTVLALAALVSWAVYGLKNAALLASFQRADLVTWTALIGVATLGTLPLVVVFVLLDGSLMLDAGQWQPWLALIFWGLVLGLLSSWVATWLWNLASCVLTGEVLGYLIVSETVFAILYNFLVERRFPNTFELPSLVLLVSGVAIGIHTAPRSKLSAS</sequence>
<reference evidence="2 3" key="1">
    <citation type="submission" date="2014-09" db="EMBL/GenBank/DDBJ databases">
        <title>Draft genome of Bradyrhizobium japonicum Is-34.</title>
        <authorList>
            <person name="Tsurumaru H."/>
            <person name="Yamakawa T."/>
            <person name="Hashimoto S."/>
            <person name="Okizaki K."/>
            <person name="Kanesaki Y."/>
            <person name="Yoshikawa H."/>
            <person name="Yajima S."/>
        </authorList>
    </citation>
    <scope>NUCLEOTIDE SEQUENCE [LARGE SCALE GENOMIC DNA]</scope>
    <source>
        <strain evidence="2 3">Is-34</strain>
    </source>
</reference>
<feature type="transmembrane region" description="Helical" evidence="1">
    <location>
        <begin position="159"/>
        <end position="178"/>
    </location>
</feature>
<feature type="transmembrane region" description="Helical" evidence="1">
    <location>
        <begin position="263"/>
        <end position="280"/>
    </location>
</feature>
<keyword evidence="1" id="KW-0472">Membrane</keyword>
<accession>A0A0A3XYV7</accession>
<keyword evidence="1" id="KW-0812">Transmembrane</keyword>
<feature type="transmembrane region" description="Helical" evidence="1">
    <location>
        <begin position="41"/>
        <end position="58"/>
    </location>
</feature>
<feature type="transmembrane region" description="Helical" evidence="1">
    <location>
        <begin position="95"/>
        <end position="116"/>
    </location>
</feature>
<evidence type="ECO:0008006" key="4">
    <source>
        <dbReference type="Google" id="ProtNLM"/>
    </source>
</evidence>
<evidence type="ECO:0000313" key="3">
    <source>
        <dbReference type="Proteomes" id="UP000030377"/>
    </source>
</evidence>